<dbReference type="InterPro" id="IPR051414">
    <property type="entry name" value="Adenylate-forming_Reductase"/>
</dbReference>
<dbReference type="PANTHER" id="PTHR43439">
    <property type="entry name" value="PHENYLACETATE-COENZYME A LIGASE"/>
    <property type="match status" value="1"/>
</dbReference>
<dbReference type="Gene3D" id="1.10.1200.10">
    <property type="entry name" value="ACP-like"/>
    <property type="match status" value="1"/>
</dbReference>
<evidence type="ECO:0000256" key="2">
    <source>
        <dbReference type="ARBA" id="ARBA00022553"/>
    </source>
</evidence>
<dbReference type="InterPro" id="IPR036736">
    <property type="entry name" value="ACP-like_sf"/>
</dbReference>
<organism evidence="4 5">
    <name type="scientific">Marasmius crinis-equi</name>
    <dbReference type="NCBI Taxonomy" id="585013"/>
    <lineage>
        <taxon>Eukaryota</taxon>
        <taxon>Fungi</taxon>
        <taxon>Dikarya</taxon>
        <taxon>Basidiomycota</taxon>
        <taxon>Agaricomycotina</taxon>
        <taxon>Agaricomycetes</taxon>
        <taxon>Agaricomycetidae</taxon>
        <taxon>Agaricales</taxon>
        <taxon>Marasmiineae</taxon>
        <taxon>Marasmiaceae</taxon>
        <taxon>Marasmius</taxon>
    </lineage>
</organism>
<gene>
    <name evidence="4" type="ORF">V5O48_012292</name>
</gene>
<keyword evidence="1" id="KW-0596">Phosphopantetheine</keyword>
<dbReference type="PANTHER" id="PTHR43439:SF2">
    <property type="entry name" value="ENZYME, PUTATIVE (JCVI)-RELATED"/>
    <property type="match status" value="1"/>
</dbReference>
<evidence type="ECO:0000259" key="3">
    <source>
        <dbReference type="SMART" id="SM00823"/>
    </source>
</evidence>
<name>A0ABR3F351_9AGAR</name>
<dbReference type="InterPro" id="IPR000873">
    <property type="entry name" value="AMP-dep_synth/lig_dom"/>
</dbReference>
<dbReference type="SMART" id="SM00823">
    <property type="entry name" value="PKS_PP"/>
    <property type="match status" value="1"/>
</dbReference>
<dbReference type="Pfam" id="PF23562">
    <property type="entry name" value="AMP-binding_C_3"/>
    <property type="match status" value="1"/>
</dbReference>
<dbReference type="Pfam" id="PF00501">
    <property type="entry name" value="AMP-binding"/>
    <property type="match status" value="1"/>
</dbReference>
<evidence type="ECO:0000256" key="1">
    <source>
        <dbReference type="ARBA" id="ARBA00022450"/>
    </source>
</evidence>
<proteinExistence type="predicted"/>
<reference evidence="4 5" key="1">
    <citation type="submission" date="2024-02" db="EMBL/GenBank/DDBJ databases">
        <title>A draft genome for the cacao thread blight pathogen Marasmius crinis-equi.</title>
        <authorList>
            <person name="Cohen S.P."/>
            <person name="Baruah I.K."/>
            <person name="Amoako-Attah I."/>
            <person name="Bukari Y."/>
            <person name="Meinhardt L.W."/>
            <person name="Bailey B.A."/>
        </authorList>
    </citation>
    <scope>NUCLEOTIDE SEQUENCE [LARGE SCALE GENOMIC DNA]</scope>
    <source>
        <strain evidence="4 5">GH-76</strain>
    </source>
</reference>
<keyword evidence="2" id="KW-0597">Phosphoprotein</keyword>
<dbReference type="Pfam" id="PF07993">
    <property type="entry name" value="NAD_binding_4"/>
    <property type="match status" value="1"/>
</dbReference>
<dbReference type="InterPro" id="IPR036291">
    <property type="entry name" value="NAD(P)-bd_dom_sf"/>
</dbReference>
<evidence type="ECO:0000313" key="5">
    <source>
        <dbReference type="Proteomes" id="UP001465976"/>
    </source>
</evidence>
<feature type="domain" description="Polyketide synthase-like phosphopantetheine-binding" evidence="3">
    <location>
        <begin position="615"/>
        <end position="690"/>
    </location>
</feature>
<dbReference type="Gene3D" id="3.40.50.12780">
    <property type="entry name" value="N-terminal domain of ligase-like"/>
    <property type="match status" value="1"/>
</dbReference>
<dbReference type="InterPro" id="IPR020806">
    <property type="entry name" value="PKS_PP-bd"/>
</dbReference>
<sequence length="1105" mass="122084">MERLDFVPLPPQTQGLAKNTAFRTPPVDGSLSLAQIYDWQARNSPNHRLFVFSDNDGGVRNITWKEAVAAIYTGARSLRSRMRTQSVVATKHPVPVIAILSTADAITYFTMLMCIVRADCIAFPISPRNSAAAVAHLLGNVGVDHVLVGRETGMQDLILESLEKLKENFPAQPALSYSPTFAFDEIFLPSFEQALNLKPDELPLTLRPRDPIIYLHSSGSTAFPKPISLTNKKMIQFGQQPWFGEQDWTGKVLSCHVMPMYHGMGISQLSWAATVGLVVAGFEPKVPSTLPTPENLFEGARSTSSDIILCVPSFLEAWARRPDYVSWLATRSGVIYGGGPLNREAGDLMTRQGVAIFILYGLSEVGILSPMVPAKTENNYDWNYFHFTDWTKNHWKPHGDNLYELVVVESPYCTPSVINTQVDGIPACATSDLFVPHPTKPGYWRVHGRADDQIVHNTGEKTNPGPLGERCLSHIRLNLTEVVRKSENLLNQDPHVAAAVMFGYGQFNAGVLVEPKTAFRFDPADETKLAEFRNTVWPTIVRMNEFAPQHSRLFKEMILVASPAKPFSYTAKNTARRQAILNDYAEEISKIYDIVSETTQSGIPLPTSWNLGSTTSFVRAVVTSVLTHAVKDDDDLFQHGCDSLQATWIRNSLLRALKDAAELDSRLITNNFVYEHPTIKRLSTFIFSLALGGMIPKALDDDAKKLAMNELAEIYSKDFPASSRSIEGQATRSEKIVLLTGGTGSLGSYVLSTLIKDPAVQHVFVLNRSHNGQDGVTRLKNSFKQRDLDADDVGGDKVTIFEVDLSDEITLGLEDTAFKVIRDKVTHIVDIAWRVDFNLSISSFRTNLKGVRNLIDLAIRRGAHYTFASTIAVCRNSSESGAHEELMPSDASLGNGYSESKWVAEQIIARAASSAGLRASIIRVGQLSGGSNGSWTIKEWLPSLVHASALMKCIPYDDRVVSWIPLDIAGKAVVDLLDAPRDSSQIPAIFHLVHPNPVPWTSLARSFSQKLGIPLVSYTEWLRLLEESSTGPAFESLNAVTLLDFYKNVAKKVNRKDCEAFGMPILDVARAVKASGVLGDERLVQLGEKDVSQWLEYWKSVGLVL</sequence>
<comment type="caution">
    <text evidence="4">The sequence shown here is derived from an EMBL/GenBank/DDBJ whole genome shotgun (WGS) entry which is preliminary data.</text>
</comment>
<dbReference type="InterPro" id="IPR042099">
    <property type="entry name" value="ANL_N_sf"/>
</dbReference>
<dbReference type="Proteomes" id="UP001465976">
    <property type="component" value="Unassembled WGS sequence"/>
</dbReference>
<dbReference type="SUPFAM" id="SSF56801">
    <property type="entry name" value="Acetyl-CoA synthetase-like"/>
    <property type="match status" value="1"/>
</dbReference>
<accession>A0ABR3F351</accession>
<dbReference type="Gene3D" id="3.40.50.720">
    <property type="entry name" value="NAD(P)-binding Rossmann-like Domain"/>
    <property type="match status" value="1"/>
</dbReference>
<dbReference type="SUPFAM" id="SSF51735">
    <property type="entry name" value="NAD(P)-binding Rossmann-fold domains"/>
    <property type="match status" value="1"/>
</dbReference>
<protein>
    <recommendedName>
        <fullName evidence="3">Polyketide synthase-like phosphopantetheine-binding domain-containing protein</fullName>
    </recommendedName>
</protein>
<dbReference type="EMBL" id="JBAHYK010001072">
    <property type="protein sequence ID" value="KAL0569664.1"/>
    <property type="molecule type" value="Genomic_DNA"/>
</dbReference>
<evidence type="ECO:0000313" key="4">
    <source>
        <dbReference type="EMBL" id="KAL0569664.1"/>
    </source>
</evidence>
<keyword evidence="5" id="KW-1185">Reference proteome</keyword>
<dbReference type="InterPro" id="IPR013120">
    <property type="entry name" value="FAR_NAD-bd"/>
</dbReference>